<evidence type="ECO:0000313" key="4">
    <source>
        <dbReference type="Proteomes" id="UP000050360"/>
    </source>
</evidence>
<proteinExistence type="predicted"/>
<dbReference type="Proteomes" id="UP000050360">
    <property type="component" value="Unassembled WGS sequence"/>
</dbReference>
<dbReference type="InterPro" id="IPR051049">
    <property type="entry name" value="Dienelactone_hydrolase-like"/>
</dbReference>
<dbReference type="SUPFAM" id="SSF53474">
    <property type="entry name" value="alpha/beta-Hydrolases"/>
    <property type="match status" value="1"/>
</dbReference>
<gene>
    <name evidence="3" type="ORF">MPEBLZ_02278</name>
</gene>
<dbReference type="Gene3D" id="3.40.50.1820">
    <property type="entry name" value="alpha/beta hydrolase"/>
    <property type="match status" value="1"/>
</dbReference>
<keyword evidence="3" id="KW-0378">Hydrolase</keyword>
<comment type="caution">
    <text evidence="3">The sequence shown here is derived from an EMBL/GenBank/DDBJ whole genome shotgun (WGS) entry which is preliminary data.</text>
</comment>
<feature type="domain" description="Dienelactone hydrolase" evidence="2">
    <location>
        <begin position="90"/>
        <end position="296"/>
    </location>
</feature>
<feature type="region of interest" description="Disordered" evidence="1">
    <location>
        <begin position="28"/>
        <end position="55"/>
    </location>
</feature>
<protein>
    <submittedName>
        <fullName evidence="3">Dienelactone hydrolase family protein</fullName>
    </submittedName>
</protein>
<dbReference type="InterPro" id="IPR029058">
    <property type="entry name" value="AB_hydrolase_fold"/>
</dbReference>
<dbReference type="EMBL" id="LKCM01000173">
    <property type="protein sequence ID" value="KPQ43164.1"/>
    <property type="molecule type" value="Genomic_DNA"/>
</dbReference>
<evidence type="ECO:0000259" key="2">
    <source>
        <dbReference type="Pfam" id="PF01738"/>
    </source>
</evidence>
<dbReference type="InterPro" id="IPR002925">
    <property type="entry name" value="Dienelactn_hydro"/>
</dbReference>
<dbReference type="PROSITE" id="PS51257">
    <property type="entry name" value="PROKAR_LIPOPROTEIN"/>
    <property type="match status" value="1"/>
</dbReference>
<sequence length="309" mass="33850">MNRTIRNLTCALIIASLVFFAGCVENERTTPEQTEVSTPSPTPVPTLTGHEQAGEPDTSYLGLAEVFKGKTGLNVSTTNIDVNIEGVSLSGFLVQPVTPGKYPGIVMIHEWWGLNDQVKSMADITAREGYVVLAIDLFKGNVATTTEGAQANIRNNPNNETIPKMQAAVKYLRNMTNVEKSKIASLGWCYGGGQSFHLGVNEDIQATVIYYGQVSTDKAILMKMEQPVLGLFGAEDTSIPVTDVREFERILKEQGTSVNISIYEGAGHGFSNPTNTQAFRKEQAVDAWNKTLEFLELNLKRNEKNENSI</sequence>
<dbReference type="GO" id="GO:0016787">
    <property type="term" value="F:hydrolase activity"/>
    <property type="evidence" value="ECO:0007669"/>
    <property type="project" value="UniProtKB-KW"/>
</dbReference>
<dbReference type="AlphaFoldDB" id="A0A0P8CJN9"/>
<reference evidence="3 4" key="1">
    <citation type="submission" date="2015-09" db="EMBL/GenBank/DDBJ databases">
        <title>A metagenomics-based metabolic model of nitrate-dependent anaerobic oxidation of methane by Methanoperedens-like archaea.</title>
        <authorList>
            <person name="Arshad A."/>
            <person name="Speth D.R."/>
            <person name="De Graaf R.M."/>
            <person name="Op Den Camp H.J."/>
            <person name="Jetten M.S."/>
            <person name="Welte C.U."/>
        </authorList>
    </citation>
    <scope>NUCLEOTIDE SEQUENCE [LARGE SCALE GENOMIC DNA]</scope>
</reference>
<name>A0A0P8CJN9_9EURY</name>
<dbReference type="PANTHER" id="PTHR46623">
    <property type="entry name" value="CARBOXYMETHYLENEBUTENOLIDASE-RELATED"/>
    <property type="match status" value="1"/>
</dbReference>
<dbReference type="Pfam" id="PF01738">
    <property type="entry name" value="DLH"/>
    <property type="match status" value="1"/>
</dbReference>
<accession>A0A0P8CJN9</accession>
<evidence type="ECO:0000256" key="1">
    <source>
        <dbReference type="SAM" id="MobiDB-lite"/>
    </source>
</evidence>
<evidence type="ECO:0000313" key="3">
    <source>
        <dbReference type="EMBL" id="KPQ43164.1"/>
    </source>
</evidence>
<dbReference type="PANTHER" id="PTHR46623:SF7">
    <property type="entry name" value="CARBOXYMETHYLENEBUTENOLIDASE"/>
    <property type="match status" value="1"/>
</dbReference>
<organism evidence="3 4">
    <name type="scientific">Candidatus Methanoperedens nitratireducens</name>
    <dbReference type="NCBI Taxonomy" id="1392998"/>
    <lineage>
        <taxon>Archaea</taxon>
        <taxon>Methanobacteriati</taxon>
        <taxon>Methanobacteriota</taxon>
        <taxon>Stenosarchaea group</taxon>
        <taxon>Methanomicrobia</taxon>
        <taxon>Methanosarcinales</taxon>
        <taxon>ANME-2 cluster</taxon>
        <taxon>Candidatus Methanoperedentaceae</taxon>
        <taxon>Candidatus Methanoperedens</taxon>
    </lineage>
</organism>